<dbReference type="Pfam" id="PF02782">
    <property type="entry name" value="FGGY_C"/>
    <property type="match status" value="1"/>
</dbReference>
<dbReference type="GO" id="GO:0005975">
    <property type="term" value="P:carbohydrate metabolic process"/>
    <property type="evidence" value="ECO:0007669"/>
    <property type="project" value="InterPro"/>
</dbReference>
<proteinExistence type="inferred from homology"/>
<keyword evidence="7" id="KW-1185">Reference proteome</keyword>
<evidence type="ECO:0000313" key="6">
    <source>
        <dbReference type="EMBL" id="ROH90910.1"/>
    </source>
</evidence>
<dbReference type="CDD" id="cd07779">
    <property type="entry name" value="ASKHA_NBD_FGGY_YgcE-like"/>
    <property type="match status" value="1"/>
</dbReference>
<keyword evidence="3 6" id="KW-0418">Kinase</keyword>
<dbReference type="Gene3D" id="3.30.420.40">
    <property type="match status" value="2"/>
</dbReference>
<dbReference type="Pfam" id="PF00370">
    <property type="entry name" value="FGGY_N"/>
    <property type="match status" value="1"/>
</dbReference>
<evidence type="ECO:0000259" key="5">
    <source>
        <dbReference type="Pfam" id="PF02782"/>
    </source>
</evidence>
<gene>
    <name evidence="6" type="ORF">ED208_07980</name>
</gene>
<dbReference type="InterPro" id="IPR018485">
    <property type="entry name" value="FGGY_C"/>
</dbReference>
<name>A0A3N0VDW9_9GAMM</name>
<dbReference type="InParanoid" id="A0A3N0VDW9"/>
<dbReference type="RefSeq" id="WP_123211365.1">
    <property type="nucleotide sequence ID" value="NZ_RJVO01000003.1"/>
</dbReference>
<dbReference type="InterPro" id="IPR043129">
    <property type="entry name" value="ATPase_NBD"/>
</dbReference>
<dbReference type="PANTHER" id="PTHR43095">
    <property type="entry name" value="SUGAR KINASE"/>
    <property type="match status" value="1"/>
</dbReference>
<comment type="similarity">
    <text evidence="1">Belongs to the FGGY kinase family.</text>
</comment>
<accession>A0A3N0VDW9</accession>
<evidence type="ECO:0000259" key="4">
    <source>
        <dbReference type="Pfam" id="PF00370"/>
    </source>
</evidence>
<reference evidence="6 7" key="1">
    <citation type="submission" date="2018-10" db="EMBL/GenBank/DDBJ databases">
        <authorList>
            <person name="Chen W.-M."/>
        </authorList>
    </citation>
    <scope>NUCLEOTIDE SEQUENCE [LARGE SCALE GENOMIC DNA]</scope>
    <source>
        <strain evidence="6 7">THS-13</strain>
    </source>
</reference>
<evidence type="ECO:0000256" key="1">
    <source>
        <dbReference type="ARBA" id="ARBA00009156"/>
    </source>
</evidence>
<feature type="domain" description="Carbohydrate kinase FGGY N-terminal" evidence="4">
    <location>
        <begin position="7"/>
        <end position="255"/>
    </location>
</feature>
<sequence>MSTKNKILAIDVGTQSSRALVFDAQGQVHAKAQSLHEPAYVSPQPGWAEQDPEQYWTAIRTVCEQLWQGGAVRPEEIAAVTLTTLRASVVCVDAQGQALRPTMVWLDQRECSQPPRLSWYWRAAFALAGASGLIAHLQRQAECNWLAQHEPELWARTDKFLLLSGWLSQRLTGDYVDSTGCTVGYLPFDYRRLDWAAPRDFKWQALAVRREQLPRLVRPSERLGALTAEAGEALGLPAGLPVIAAAADKACEVLGCGALEPEVAQLSFGTTATINTTQRRYLEVQRLLPAYPGALPGAWNTEIQIYRGFWMVSWFKREFAHREQSLARERGVSVESLFDELVRDIPPGSLGLTLQPYWSPGVRDPGPEAKGAIIGFGDVHTRAHFYRAILEGLVYGLRAGREQIERKLRRPVRRLVVAGGGSQSDAAMQITADVFNLPAERPALYETSALGAAINAAVGLGWHADHASAVSAMCRPGALFRPNPEAVRTYEALYRGVYQELYPRLKPLYHRIRRITGYPA</sequence>
<protein>
    <submittedName>
        <fullName evidence="6">Carbohydrate kinase</fullName>
    </submittedName>
</protein>
<dbReference type="AlphaFoldDB" id="A0A3N0VDW9"/>
<dbReference type="FunCoup" id="A0A3N0VDW9">
    <property type="interactions" value="31"/>
</dbReference>
<dbReference type="EMBL" id="RJVO01000003">
    <property type="protein sequence ID" value="ROH90910.1"/>
    <property type="molecule type" value="Genomic_DNA"/>
</dbReference>
<dbReference type="InterPro" id="IPR018484">
    <property type="entry name" value="FGGY_N"/>
</dbReference>
<dbReference type="PANTHER" id="PTHR43095:SF5">
    <property type="entry name" value="XYLULOSE KINASE"/>
    <property type="match status" value="1"/>
</dbReference>
<evidence type="ECO:0000256" key="3">
    <source>
        <dbReference type="ARBA" id="ARBA00022777"/>
    </source>
</evidence>
<organism evidence="6 7">
    <name type="scientific">Stagnimonas aquatica</name>
    <dbReference type="NCBI Taxonomy" id="2689987"/>
    <lineage>
        <taxon>Bacteria</taxon>
        <taxon>Pseudomonadati</taxon>
        <taxon>Pseudomonadota</taxon>
        <taxon>Gammaproteobacteria</taxon>
        <taxon>Nevskiales</taxon>
        <taxon>Nevskiaceae</taxon>
        <taxon>Stagnimonas</taxon>
    </lineage>
</organism>
<evidence type="ECO:0000313" key="7">
    <source>
        <dbReference type="Proteomes" id="UP000282106"/>
    </source>
</evidence>
<dbReference type="InterPro" id="IPR050406">
    <property type="entry name" value="FGGY_Carb_Kinase"/>
</dbReference>
<dbReference type="SUPFAM" id="SSF53067">
    <property type="entry name" value="Actin-like ATPase domain"/>
    <property type="match status" value="2"/>
</dbReference>
<comment type="caution">
    <text evidence="6">The sequence shown here is derived from an EMBL/GenBank/DDBJ whole genome shotgun (WGS) entry which is preliminary data.</text>
</comment>
<dbReference type="InterPro" id="IPR000577">
    <property type="entry name" value="Carb_kinase_FGGY"/>
</dbReference>
<dbReference type="PIRSF" id="PIRSF000538">
    <property type="entry name" value="GlpK"/>
    <property type="match status" value="1"/>
</dbReference>
<dbReference type="Proteomes" id="UP000282106">
    <property type="component" value="Unassembled WGS sequence"/>
</dbReference>
<feature type="domain" description="Carbohydrate kinase FGGY C-terminal" evidence="5">
    <location>
        <begin position="266"/>
        <end position="459"/>
    </location>
</feature>
<keyword evidence="2" id="KW-0808">Transferase</keyword>
<evidence type="ECO:0000256" key="2">
    <source>
        <dbReference type="ARBA" id="ARBA00022679"/>
    </source>
</evidence>
<dbReference type="GO" id="GO:0016301">
    <property type="term" value="F:kinase activity"/>
    <property type="evidence" value="ECO:0007669"/>
    <property type="project" value="UniProtKB-KW"/>
</dbReference>